<accession>A0ABV5SK79</accession>
<feature type="domain" description="WGR" evidence="1">
    <location>
        <begin position="1"/>
        <end position="65"/>
    </location>
</feature>
<evidence type="ECO:0000313" key="3">
    <source>
        <dbReference type="Proteomes" id="UP001589532"/>
    </source>
</evidence>
<comment type="caution">
    <text evidence="2">The sequence shown here is derived from an EMBL/GenBank/DDBJ whole genome shotgun (WGS) entry which is preliminary data.</text>
</comment>
<dbReference type="Gene3D" id="2.20.140.10">
    <property type="entry name" value="WGR domain"/>
    <property type="match status" value="1"/>
</dbReference>
<evidence type="ECO:0000313" key="2">
    <source>
        <dbReference type="EMBL" id="MFB9631493.1"/>
    </source>
</evidence>
<proteinExistence type="predicted"/>
<dbReference type="PROSITE" id="PS51977">
    <property type="entry name" value="WGR"/>
    <property type="match status" value="1"/>
</dbReference>
<reference evidence="2 3" key="1">
    <citation type="submission" date="2024-09" db="EMBL/GenBank/DDBJ databases">
        <authorList>
            <person name="Sun Q."/>
            <person name="Mori K."/>
        </authorList>
    </citation>
    <scope>NUCLEOTIDE SEQUENCE [LARGE SCALE GENOMIC DNA]</scope>
    <source>
        <strain evidence="2 3">JCM 3143</strain>
    </source>
</reference>
<dbReference type="EMBL" id="JBHMBW010000104">
    <property type="protein sequence ID" value="MFB9631493.1"/>
    <property type="molecule type" value="Genomic_DNA"/>
</dbReference>
<dbReference type="RefSeq" id="WP_345000253.1">
    <property type="nucleotide sequence ID" value="NZ_BAAAXV010000009.1"/>
</dbReference>
<organism evidence="2 3">
    <name type="scientific">Nonomuraea helvata</name>
    <dbReference type="NCBI Taxonomy" id="37484"/>
    <lineage>
        <taxon>Bacteria</taxon>
        <taxon>Bacillati</taxon>
        <taxon>Actinomycetota</taxon>
        <taxon>Actinomycetes</taxon>
        <taxon>Streptosporangiales</taxon>
        <taxon>Streptosporangiaceae</taxon>
        <taxon>Nonomuraea</taxon>
    </lineage>
</organism>
<dbReference type="PANTHER" id="PTHR30634:SF13">
    <property type="entry name" value="PROTEIN YEHF"/>
    <property type="match status" value="1"/>
</dbReference>
<dbReference type="SMART" id="SM00773">
    <property type="entry name" value="WGR"/>
    <property type="match status" value="1"/>
</dbReference>
<dbReference type="InterPro" id="IPR036930">
    <property type="entry name" value="WGR_dom_sf"/>
</dbReference>
<name>A0ABV5SK79_9ACTN</name>
<dbReference type="InterPro" id="IPR049809">
    <property type="entry name" value="YehF/YfeS-like_WGR"/>
</dbReference>
<dbReference type="PANTHER" id="PTHR30634">
    <property type="entry name" value="OUTER MEMBRANE LOLAB LIPOPROTEIN INSERTION APPARATUS"/>
    <property type="match status" value="1"/>
</dbReference>
<dbReference type="InterPro" id="IPR008893">
    <property type="entry name" value="WGR_domain"/>
</dbReference>
<dbReference type="InterPro" id="IPR050458">
    <property type="entry name" value="LolB"/>
</dbReference>
<keyword evidence="3" id="KW-1185">Reference proteome</keyword>
<sequence>MTYLELSEDGGGSHKFYEVTVAGTSVTITYGRIGEAGQTKVTNFPTEAKAQAAADKKIGEKTRKG</sequence>
<dbReference type="Proteomes" id="UP001589532">
    <property type="component" value="Unassembled WGS sequence"/>
</dbReference>
<evidence type="ECO:0000259" key="1">
    <source>
        <dbReference type="PROSITE" id="PS51977"/>
    </source>
</evidence>
<dbReference type="CDD" id="cd07996">
    <property type="entry name" value="WGR_MMR_like"/>
    <property type="match status" value="1"/>
</dbReference>
<gene>
    <name evidence="2" type="ORF">ACFFSA_51265</name>
</gene>
<dbReference type="Pfam" id="PF05406">
    <property type="entry name" value="WGR"/>
    <property type="match status" value="1"/>
</dbReference>
<dbReference type="SUPFAM" id="SSF142921">
    <property type="entry name" value="WGR domain-like"/>
    <property type="match status" value="1"/>
</dbReference>
<protein>
    <submittedName>
        <fullName evidence="2">WGR domain-containing protein</fullName>
    </submittedName>
</protein>